<dbReference type="PANTHER" id="PTHR13420:SF7">
    <property type="entry name" value="UPF0235 PROTEIN C15ORF40"/>
    <property type="match status" value="1"/>
</dbReference>
<proteinExistence type="inferred from homology"/>
<comment type="caution">
    <text evidence="3">The sequence shown here is derived from an EMBL/GenBank/DDBJ whole genome shotgun (WGS) entry which is preliminary data.</text>
</comment>
<dbReference type="Pfam" id="PF02594">
    <property type="entry name" value="DUF167"/>
    <property type="match status" value="1"/>
</dbReference>
<dbReference type="InterPro" id="IPR036591">
    <property type="entry name" value="YggU-like_sf"/>
</dbReference>
<dbReference type="InterPro" id="IPR003746">
    <property type="entry name" value="DUF167"/>
</dbReference>
<dbReference type="EMBL" id="SLXQ01000016">
    <property type="protein sequence ID" value="TCP45423.1"/>
    <property type="molecule type" value="Genomic_DNA"/>
</dbReference>
<evidence type="ECO:0000313" key="3">
    <source>
        <dbReference type="EMBL" id="TCP45423.1"/>
    </source>
</evidence>
<accession>A0A4R2Q945</accession>
<dbReference type="AlphaFoldDB" id="A0A4R2Q945"/>
<comment type="similarity">
    <text evidence="1 2">Belongs to the UPF0235 family.</text>
</comment>
<keyword evidence="4" id="KW-1185">Reference proteome</keyword>
<evidence type="ECO:0000256" key="1">
    <source>
        <dbReference type="ARBA" id="ARBA00010364"/>
    </source>
</evidence>
<dbReference type="OrthoDB" id="5244571at2"/>
<dbReference type="RefSeq" id="WP_132880078.1">
    <property type="nucleotide sequence ID" value="NZ_SLXQ01000016.1"/>
</dbReference>
<gene>
    <name evidence="3" type="ORF">EV191_11665</name>
</gene>
<organism evidence="3 4">
    <name type="scientific">Tamaricihabitans halophyticus</name>
    <dbReference type="NCBI Taxonomy" id="1262583"/>
    <lineage>
        <taxon>Bacteria</taxon>
        <taxon>Bacillati</taxon>
        <taxon>Actinomycetota</taxon>
        <taxon>Actinomycetes</taxon>
        <taxon>Pseudonocardiales</taxon>
        <taxon>Pseudonocardiaceae</taxon>
        <taxon>Tamaricihabitans</taxon>
    </lineage>
</organism>
<evidence type="ECO:0000256" key="2">
    <source>
        <dbReference type="HAMAP-Rule" id="MF_00634"/>
    </source>
</evidence>
<dbReference type="NCBIfam" id="TIGR00251">
    <property type="entry name" value="DUF167 family protein"/>
    <property type="match status" value="1"/>
</dbReference>
<sequence>MDAGFRFAVRVKPGAKREAVGGCWSGALGDALVVAVAAPAVEGKANAALCAALAGAFQVRVSAVRVVRGERGRDKLVELDPAPEGAPDRLRQLRAR</sequence>
<protein>
    <recommendedName>
        <fullName evidence="2">UPF0235 protein EV191_11665</fullName>
    </recommendedName>
</protein>
<dbReference type="SUPFAM" id="SSF69786">
    <property type="entry name" value="YggU-like"/>
    <property type="match status" value="1"/>
</dbReference>
<dbReference type="SMART" id="SM01152">
    <property type="entry name" value="DUF167"/>
    <property type="match status" value="1"/>
</dbReference>
<dbReference type="PANTHER" id="PTHR13420">
    <property type="entry name" value="UPF0235 PROTEIN C15ORF40"/>
    <property type="match status" value="1"/>
</dbReference>
<dbReference type="Proteomes" id="UP000294911">
    <property type="component" value="Unassembled WGS sequence"/>
</dbReference>
<dbReference type="HAMAP" id="MF_00634">
    <property type="entry name" value="UPF0235"/>
    <property type="match status" value="1"/>
</dbReference>
<reference evidence="3 4" key="1">
    <citation type="submission" date="2019-03" db="EMBL/GenBank/DDBJ databases">
        <title>Genomic Encyclopedia of Type Strains, Phase IV (KMG-IV): sequencing the most valuable type-strain genomes for metagenomic binning, comparative biology and taxonomic classification.</title>
        <authorList>
            <person name="Goeker M."/>
        </authorList>
    </citation>
    <scope>NUCLEOTIDE SEQUENCE [LARGE SCALE GENOMIC DNA]</scope>
    <source>
        <strain evidence="3 4">DSM 45765</strain>
    </source>
</reference>
<dbReference type="Gene3D" id="3.30.1200.10">
    <property type="entry name" value="YggU-like"/>
    <property type="match status" value="1"/>
</dbReference>
<name>A0A4R2Q945_9PSEU</name>
<evidence type="ECO:0000313" key="4">
    <source>
        <dbReference type="Proteomes" id="UP000294911"/>
    </source>
</evidence>
<dbReference type="GO" id="GO:0005737">
    <property type="term" value="C:cytoplasm"/>
    <property type="evidence" value="ECO:0007669"/>
    <property type="project" value="TreeGrafter"/>
</dbReference>